<dbReference type="GO" id="GO:0005739">
    <property type="term" value="C:mitochondrion"/>
    <property type="evidence" value="ECO:0007669"/>
    <property type="project" value="UniProtKB-SubCell"/>
</dbReference>
<organism evidence="5 6">
    <name type="scientific">Kwoniella europaea PYCC6329</name>
    <dbReference type="NCBI Taxonomy" id="1423913"/>
    <lineage>
        <taxon>Eukaryota</taxon>
        <taxon>Fungi</taxon>
        <taxon>Dikarya</taxon>
        <taxon>Basidiomycota</taxon>
        <taxon>Agaricomycotina</taxon>
        <taxon>Tremellomycetes</taxon>
        <taxon>Tremellales</taxon>
        <taxon>Cryptococcaceae</taxon>
        <taxon>Kwoniella</taxon>
    </lineage>
</organism>
<dbReference type="RefSeq" id="XP_066080237.1">
    <property type="nucleotide sequence ID" value="XM_066224140.1"/>
</dbReference>
<dbReference type="AlphaFoldDB" id="A0AAX4K7E2"/>
<gene>
    <name evidence="5" type="ORF">V865_000309</name>
</gene>
<comment type="subcellular location">
    <subcellularLocation>
        <location evidence="1">Mitochondrion</location>
    </subcellularLocation>
</comment>
<protein>
    <recommendedName>
        <fullName evidence="7">Mitochondrial protein</fullName>
    </recommendedName>
</protein>
<dbReference type="InterPro" id="IPR049083">
    <property type="entry name" value="TACO1_YebC_N"/>
</dbReference>
<dbReference type="GeneID" id="91099113"/>
<dbReference type="PANTHER" id="PTHR12532">
    <property type="entry name" value="TRANSLATIONAL ACTIVATOR OF CYTOCHROME C OXIDASE 1"/>
    <property type="match status" value="1"/>
</dbReference>
<dbReference type="KEGG" id="ker:91099113"/>
<dbReference type="Proteomes" id="UP001358614">
    <property type="component" value="Chromosome 1"/>
</dbReference>
<name>A0AAX4K7E2_9TREE</name>
<evidence type="ECO:0000259" key="3">
    <source>
        <dbReference type="Pfam" id="PF01709"/>
    </source>
</evidence>
<dbReference type="Pfam" id="PF20772">
    <property type="entry name" value="TACO1_YebC_N"/>
    <property type="match status" value="1"/>
</dbReference>
<dbReference type="InterPro" id="IPR026564">
    <property type="entry name" value="Transcrip_reg_TACO1-like_dom3"/>
</dbReference>
<dbReference type="PANTHER" id="PTHR12532:SF0">
    <property type="entry name" value="TRANSLATIONAL ACTIVATOR OF CYTOCHROME C OXIDASE 1"/>
    <property type="match status" value="1"/>
</dbReference>
<evidence type="ECO:0000313" key="6">
    <source>
        <dbReference type="Proteomes" id="UP001358614"/>
    </source>
</evidence>
<dbReference type="InterPro" id="IPR017856">
    <property type="entry name" value="Integrase-like_N"/>
</dbReference>
<evidence type="ECO:0008006" key="7">
    <source>
        <dbReference type="Google" id="ProtNLM"/>
    </source>
</evidence>
<evidence type="ECO:0000256" key="1">
    <source>
        <dbReference type="ARBA" id="ARBA00004173"/>
    </source>
</evidence>
<proteinExistence type="inferred from homology"/>
<dbReference type="Pfam" id="PF01709">
    <property type="entry name" value="Transcrip_reg"/>
    <property type="match status" value="1"/>
</dbReference>
<feature type="domain" description="TACO1/YebC-like second and third" evidence="3">
    <location>
        <begin position="122"/>
        <end position="299"/>
    </location>
</feature>
<evidence type="ECO:0000313" key="5">
    <source>
        <dbReference type="EMBL" id="WWD02270.1"/>
    </source>
</evidence>
<dbReference type="InterPro" id="IPR029072">
    <property type="entry name" value="YebC-like"/>
</dbReference>
<dbReference type="Gene3D" id="1.10.10.200">
    <property type="match status" value="1"/>
</dbReference>
<dbReference type="SUPFAM" id="SSF75625">
    <property type="entry name" value="YebC-like"/>
    <property type="match status" value="1"/>
</dbReference>
<evidence type="ECO:0000256" key="2">
    <source>
        <dbReference type="ARBA" id="ARBA00008724"/>
    </source>
</evidence>
<comment type="similarity">
    <text evidence="2">Belongs to the TACO1 family.</text>
</comment>
<accession>A0AAX4K7E2</accession>
<keyword evidence="6" id="KW-1185">Reference proteome</keyword>
<dbReference type="Gene3D" id="3.30.70.980">
    <property type="match status" value="2"/>
</dbReference>
<reference evidence="5 6" key="1">
    <citation type="submission" date="2024-01" db="EMBL/GenBank/DDBJ databases">
        <title>Comparative genomics of Cryptococcus and Kwoniella reveals pathogenesis evolution and contrasting modes of karyotype evolution via chromosome fusion or intercentromeric recombination.</title>
        <authorList>
            <person name="Coelho M.A."/>
            <person name="David-Palma M."/>
            <person name="Shea T."/>
            <person name="Bowers K."/>
            <person name="McGinley-Smith S."/>
            <person name="Mohammad A.W."/>
            <person name="Gnirke A."/>
            <person name="Yurkov A.M."/>
            <person name="Nowrousian M."/>
            <person name="Sun S."/>
            <person name="Cuomo C.A."/>
            <person name="Heitman J."/>
        </authorList>
    </citation>
    <scope>NUCLEOTIDE SEQUENCE [LARGE SCALE GENOMIC DNA]</scope>
    <source>
        <strain evidence="5 6">PYCC6329</strain>
    </source>
</reference>
<dbReference type="InterPro" id="IPR048300">
    <property type="entry name" value="TACO1_YebC-like_2nd/3rd_dom"/>
</dbReference>
<evidence type="ECO:0000259" key="4">
    <source>
        <dbReference type="Pfam" id="PF20772"/>
    </source>
</evidence>
<dbReference type="InterPro" id="IPR002876">
    <property type="entry name" value="Transcrip_reg_TACO1-like"/>
</dbReference>
<dbReference type="FunFam" id="1.10.10.200:FF:000002">
    <property type="entry name" value="Probable transcriptional regulatory protein CLM62_37755"/>
    <property type="match status" value="1"/>
</dbReference>
<feature type="domain" description="TACO1/YebC-like N-terminal" evidence="4">
    <location>
        <begin position="44"/>
        <end position="115"/>
    </location>
</feature>
<dbReference type="EMBL" id="CP144089">
    <property type="protein sequence ID" value="WWD02270.1"/>
    <property type="molecule type" value="Genomic_DNA"/>
</dbReference>
<sequence length="302" mass="32769">MSVIPITFLRSSTSALAGPSRAIQPRTIYCRCLTTSSTIKSGHNRWSKIRHKKGAVDKERGALFAKLSREIITAMKPPLSPDPSFNSKLATALQRAKEQGLTKQGIENAMAKAKSASDGTGQNVVYEAVAPGGKVVMLVECITSNPARTVKRVKEILSKNGARTSPVLFMFNKQGLIVLKAENTSKEAGFDHLFDIAVEHGAEDVREVESEEGGVEYEISIPTSSLSSLTTLLSSPPHTEHYAVQSSDLVYVPTDPLQILEGKSDGEGEGIDEDTAENVFRIVDLLEEENDVVKVWTNLADD</sequence>